<dbReference type="GO" id="GO:0005634">
    <property type="term" value="C:nucleus"/>
    <property type="evidence" value="ECO:0007669"/>
    <property type="project" value="UniProtKB-SubCell"/>
</dbReference>
<accession>A0A182YQ45</accession>
<dbReference type="VEuPathDB" id="VectorBase:ASTE007706"/>
<keyword evidence="4 7" id="KW-0238">DNA-binding</keyword>
<dbReference type="PROSITE" id="PS50039">
    <property type="entry name" value="FORK_HEAD_3"/>
    <property type="match status" value="1"/>
</dbReference>
<feature type="region of interest" description="Disordered" evidence="8">
    <location>
        <begin position="565"/>
        <end position="626"/>
    </location>
</feature>
<dbReference type="SUPFAM" id="SSF46785">
    <property type="entry name" value="Winged helix' DNA-binding domain"/>
    <property type="match status" value="1"/>
</dbReference>
<dbReference type="PROSITE" id="PS00658">
    <property type="entry name" value="FORK_HEAD_2"/>
    <property type="match status" value="1"/>
</dbReference>
<evidence type="ECO:0000256" key="5">
    <source>
        <dbReference type="ARBA" id="ARBA00023163"/>
    </source>
</evidence>
<dbReference type="VEuPathDB" id="VectorBase:ASTE007707"/>
<dbReference type="CDD" id="cd00059">
    <property type="entry name" value="FH_FOX"/>
    <property type="match status" value="1"/>
</dbReference>
<evidence type="ECO:0000313" key="10">
    <source>
        <dbReference type="Proteomes" id="UP000076408"/>
    </source>
</evidence>
<feature type="compositionally biased region" description="Low complexity" evidence="8">
    <location>
        <begin position="314"/>
        <end position="331"/>
    </location>
</feature>
<dbReference type="Proteomes" id="UP000076408">
    <property type="component" value="Unassembled WGS sequence"/>
</dbReference>
<keyword evidence="5" id="KW-0804">Transcription</keyword>
<evidence type="ECO:0000256" key="7">
    <source>
        <dbReference type="PROSITE-ProRule" id="PRU00089"/>
    </source>
</evidence>
<reference evidence="10" key="1">
    <citation type="journal article" date="2014" name="Genome Biol.">
        <title>Genome analysis of a major urban malaria vector mosquito, Anopheles stephensi.</title>
        <authorList>
            <person name="Jiang X."/>
            <person name="Peery A."/>
            <person name="Hall A.B."/>
            <person name="Sharma A."/>
            <person name="Chen X.G."/>
            <person name="Waterhouse R.M."/>
            <person name="Komissarov A."/>
            <person name="Riehle M.M."/>
            <person name="Shouche Y."/>
            <person name="Sharakhova M.V."/>
            <person name="Lawson D."/>
            <person name="Pakpour N."/>
            <person name="Arensburger P."/>
            <person name="Davidson V.L."/>
            <person name="Eiglmeier K."/>
            <person name="Emrich S."/>
            <person name="George P."/>
            <person name="Kennedy R.C."/>
            <person name="Mane S.P."/>
            <person name="Maslen G."/>
            <person name="Oringanje C."/>
            <person name="Qi Y."/>
            <person name="Settlage R."/>
            <person name="Tojo M."/>
            <person name="Tubio J.M."/>
            <person name="Unger M.F."/>
            <person name="Wang B."/>
            <person name="Vernick K.D."/>
            <person name="Ribeiro J.M."/>
            <person name="James A.A."/>
            <person name="Michel K."/>
            <person name="Riehle M.A."/>
            <person name="Luckhart S."/>
            <person name="Sharakhov I.V."/>
            <person name="Tu Z."/>
        </authorList>
    </citation>
    <scope>NUCLEOTIDE SEQUENCE [LARGE SCALE GENOMIC DNA]</scope>
    <source>
        <strain evidence="10">Indian</strain>
    </source>
</reference>
<dbReference type="GO" id="GO:0003700">
    <property type="term" value="F:DNA-binding transcription factor activity"/>
    <property type="evidence" value="ECO:0007669"/>
    <property type="project" value="InterPro"/>
</dbReference>
<evidence type="ECO:0000313" key="9">
    <source>
        <dbReference type="EnsemblMetazoa" id="ASTEI10581-PA"/>
    </source>
</evidence>
<feature type="compositionally biased region" description="Basic residues" evidence="8">
    <location>
        <begin position="613"/>
        <end position="622"/>
    </location>
</feature>
<evidence type="ECO:0000256" key="2">
    <source>
        <dbReference type="ARBA" id="ARBA00022473"/>
    </source>
</evidence>
<feature type="compositionally biased region" description="Low complexity" evidence="8">
    <location>
        <begin position="599"/>
        <end position="612"/>
    </location>
</feature>
<dbReference type="STRING" id="30069.A0A182YQ45"/>
<protein>
    <submittedName>
        <fullName evidence="9">Uncharacterized protein</fullName>
    </submittedName>
</protein>
<keyword evidence="6 7" id="KW-0539">Nucleus</keyword>
<feature type="region of interest" description="Disordered" evidence="8">
    <location>
        <begin position="246"/>
        <end position="350"/>
    </location>
</feature>
<dbReference type="InterPro" id="IPR036390">
    <property type="entry name" value="WH_DNA-bd_sf"/>
</dbReference>
<dbReference type="VEuPathDB" id="VectorBase:ASTEI10581"/>
<keyword evidence="2" id="KW-0217">Developmental protein</keyword>
<feature type="compositionally biased region" description="Gly residues" evidence="8">
    <location>
        <begin position="396"/>
        <end position="407"/>
    </location>
</feature>
<dbReference type="PANTHER" id="PTHR13962:SF17">
    <property type="entry name" value="FORKHEAD BOX PROTEIN N4"/>
    <property type="match status" value="1"/>
</dbReference>
<dbReference type="InterPro" id="IPR036388">
    <property type="entry name" value="WH-like_DNA-bd_sf"/>
</dbReference>
<reference evidence="9" key="2">
    <citation type="submission" date="2020-05" db="UniProtKB">
        <authorList>
            <consortium name="EnsemblMetazoa"/>
        </authorList>
    </citation>
    <scope>IDENTIFICATION</scope>
    <source>
        <strain evidence="9">Indian</strain>
    </source>
</reference>
<feature type="region of interest" description="Disordered" evidence="8">
    <location>
        <begin position="20"/>
        <end position="51"/>
    </location>
</feature>
<dbReference type="EnsemblMetazoa" id="ASTEI10581-RA">
    <property type="protein sequence ID" value="ASTEI10581-PA"/>
    <property type="gene ID" value="ASTEI10581"/>
</dbReference>
<dbReference type="SMART" id="SM00339">
    <property type="entry name" value="FH"/>
    <property type="match status" value="1"/>
</dbReference>
<dbReference type="InterPro" id="IPR001766">
    <property type="entry name" value="Fork_head_dom"/>
</dbReference>
<evidence type="ECO:0000256" key="8">
    <source>
        <dbReference type="SAM" id="MobiDB-lite"/>
    </source>
</evidence>
<evidence type="ECO:0000256" key="4">
    <source>
        <dbReference type="ARBA" id="ARBA00023125"/>
    </source>
</evidence>
<dbReference type="Gene3D" id="1.10.10.10">
    <property type="entry name" value="Winged helix-like DNA-binding domain superfamily/Winged helix DNA-binding domain"/>
    <property type="match status" value="1"/>
</dbReference>
<keyword evidence="10" id="KW-1185">Reference proteome</keyword>
<feature type="DNA-binding region" description="Fork-head" evidence="7">
    <location>
        <begin position="437"/>
        <end position="528"/>
    </location>
</feature>
<keyword evidence="3" id="KW-0805">Transcription regulation</keyword>
<organism evidence="9 10">
    <name type="scientific">Anopheles stephensi</name>
    <name type="common">Indo-Pakistan malaria mosquito</name>
    <dbReference type="NCBI Taxonomy" id="30069"/>
    <lineage>
        <taxon>Eukaryota</taxon>
        <taxon>Metazoa</taxon>
        <taxon>Ecdysozoa</taxon>
        <taxon>Arthropoda</taxon>
        <taxon>Hexapoda</taxon>
        <taxon>Insecta</taxon>
        <taxon>Pterygota</taxon>
        <taxon>Neoptera</taxon>
        <taxon>Endopterygota</taxon>
        <taxon>Diptera</taxon>
        <taxon>Nematocera</taxon>
        <taxon>Culicoidea</taxon>
        <taxon>Culicidae</taxon>
        <taxon>Anophelinae</taxon>
        <taxon>Anopheles</taxon>
    </lineage>
</organism>
<sequence length="752" mass="82392">MQRSSSLYVTPNCGGSSVTIPPLLTNLSSNLDQHHHHHHHHQQQQQQQHQHYSVVTPIDTITLEANLHSPTSGRGSLKRKLPISELEDHFPVSVTVAPYATLPDTVTVNGPLVTKQRKDIDTGAGIGVELHEFPAFGQAFQGVSGIGQFYVIGPNDTNNNNPANALGDAHDPHHQQLATYIYDVPGEIDAGAEDAEVIPISEHHLTSTVLAPVVSDVVHHTNGIVLTDISSSTWTSTAELLDLDRKGSSTSTIPTNVHHHRYSIQYSGGGGGPTGGNSSPYNGTNNQSSASNWSNSGEPCRSTSDGSSPRRSETTAATTTTTSATTTPASALTNGMKTPERLASQTPDTPEDCKNLSWLLNFKLDDIPNLSPRSNRKQRSKAFAAGTGPGTASQEGVGGGGSGSLGGESGTVAIEEGDLNVGENVTIESSNGKSPKKPPFTYTELIEYALEEQGDLTVAAIYQWISDHFPYYKSHDDRWKNSVRHNLSINPHFRKGRKSSHGSGHLWTISSRNSEDNFLAWEHKKQRFEWFFKMEANARMREVGTNDTMTDAEVAAATASLAQYVPKSPTTGSPVNQCMETMNPATSEQHRQHLSHTMQQQQPHQQQQQHQQHQQHHHHHHPQQQITATYHEAQTLYADIITSAQFKVTARTEEIKHPDDDTFNGLRRGGDIQIDRPTQTIQTYEMLDSAEYNIADYLNPVPKEEIVQECGLRSVALDPAELGINIPSATGQDDDILFDDFNLNYFGNNIMT</sequence>
<dbReference type="GO" id="GO:0000987">
    <property type="term" value="F:cis-regulatory region sequence-specific DNA binding"/>
    <property type="evidence" value="ECO:0007669"/>
    <property type="project" value="TreeGrafter"/>
</dbReference>
<dbReference type="InterPro" id="IPR047119">
    <property type="entry name" value="FOXN2/3-like"/>
</dbReference>
<feature type="compositionally biased region" description="Polar residues" evidence="8">
    <location>
        <begin position="20"/>
        <end position="31"/>
    </location>
</feature>
<evidence type="ECO:0000256" key="6">
    <source>
        <dbReference type="ARBA" id="ARBA00023242"/>
    </source>
</evidence>
<feature type="compositionally biased region" description="Low complexity" evidence="8">
    <location>
        <begin position="276"/>
        <end position="296"/>
    </location>
</feature>
<dbReference type="AlphaFoldDB" id="A0A182YQ45"/>
<dbReference type="InterPro" id="IPR030456">
    <property type="entry name" value="TF_fork_head_CS_2"/>
</dbReference>
<proteinExistence type="predicted"/>
<name>A0A182YQ45_ANOST</name>
<evidence type="ECO:0000256" key="1">
    <source>
        <dbReference type="ARBA" id="ARBA00004123"/>
    </source>
</evidence>
<dbReference type="VEuPathDB" id="VectorBase:ASTEI20_031100"/>
<comment type="subcellular location">
    <subcellularLocation>
        <location evidence="1 7">Nucleus</location>
    </subcellularLocation>
</comment>
<dbReference type="Pfam" id="PF00250">
    <property type="entry name" value="Forkhead"/>
    <property type="match status" value="1"/>
</dbReference>
<dbReference type="PANTHER" id="PTHR13962">
    <property type="entry name" value="FORKHEAD BOX PROTEIN N3-LIKE PROTEIN-RELATED"/>
    <property type="match status" value="1"/>
</dbReference>
<dbReference type="PRINTS" id="PR00053">
    <property type="entry name" value="FORKHEAD"/>
</dbReference>
<feature type="compositionally biased region" description="Polar residues" evidence="8">
    <location>
        <begin position="568"/>
        <end position="587"/>
    </location>
</feature>
<evidence type="ECO:0000256" key="3">
    <source>
        <dbReference type="ARBA" id="ARBA00023015"/>
    </source>
</evidence>
<feature type="region of interest" description="Disordered" evidence="8">
    <location>
        <begin position="367"/>
        <end position="407"/>
    </location>
</feature>